<dbReference type="KEGG" id="ral:Rumal_0363"/>
<gene>
    <name evidence="2" type="ordered locus">Rumal_0363</name>
</gene>
<feature type="signal peptide" evidence="1">
    <location>
        <begin position="1"/>
        <end position="23"/>
    </location>
</feature>
<dbReference type="HOGENOM" id="CLU_1554141_0_0_9"/>
<dbReference type="EMBL" id="CP002403">
    <property type="protein sequence ID" value="ADU20918.1"/>
    <property type="molecule type" value="Genomic_DNA"/>
</dbReference>
<accession>E6UEG3</accession>
<name>E6UEG3_RUMA7</name>
<organism evidence="2 3">
    <name type="scientific">Ruminococcus albus (strain ATCC 27210 / DSM 20455 / JCM 14654 / NCDO 2250 / 7)</name>
    <dbReference type="NCBI Taxonomy" id="697329"/>
    <lineage>
        <taxon>Bacteria</taxon>
        <taxon>Bacillati</taxon>
        <taxon>Bacillota</taxon>
        <taxon>Clostridia</taxon>
        <taxon>Eubacteriales</taxon>
        <taxon>Oscillospiraceae</taxon>
        <taxon>Ruminococcus</taxon>
    </lineage>
</organism>
<dbReference type="RefSeq" id="WP_013497110.1">
    <property type="nucleotide sequence ID" value="NC_014833.1"/>
</dbReference>
<evidence type="ECO:0008006" key="4">
    <source>
        <dbReference type="Google" id="ProtNLM"/>
    </source>
</evidence>
<evidence type="ECO:0000313" key="2">
    <source>
        <dbReference type="EMBL" id="ADU20918.1"/>
    </source>
</evidence>
<dbReference type="OrthoDB" id="1820223at2"/>
<dbReference type="Proteomes" id="UP000006919">
    <property type="component" value="Chromosome"/>
</dbReference>
<evidence type="ECO:0000313" key="3">
    <source>
        <dbReference type="Proteomes" id="UP000006919"/>
    </source>
</evidence>
<dbReference type="eggNOG" id="ENOG50324EX">
    <property type="taxonomic scope" value="Bacteria"/>
</dbReference>
<keyword evidence="1" id="KW-0732">Signal</keyword>
<dbReference type="PROSITE" id="PS51257">
    <property type="entry name" value="PROKAR_LIPOPROTEIN"/>
    <property type="match status" value="1"/>
</dbReference>
<feature type="chain" id="PRO_5039096994" description="Lipoprotein" evidence="1">
    <location>
        <begin position="24"/>
        <end position="172"/>
    </location>
</feature>
<dbReference type="AlphaFoldDB" id="E6UEG3"/>
<evidence type="ECO:0000256" key="1">
    <source>
        <dbReference type="SAM" id="SignalP"/>
    </source>
</evidence>
<sequence length="172" mass="19107" precursor="true">MKKQMVLTAVCCALALAGCTKTAMLNENEKSAAANDIILATEAEDLTTADQDSSHEGFAEIPNDAEDPFDRVIRSIDKNFPKEKKNVKRYYGYLGEKQVDGTLCYVFAVYDEKDGEQQAVTTAAITSDSSRVYALNSESGQFWLLEQFSDRVPVDYSWTFTKAPDQSATDEE</sequence>
<proteinExistence type="predicted"/>
<reference evidence="2 3" key="1">
    <citation type="journal article" date="2011" name="J. Bacteriol.">
        <title>Complete genome of the cellulolytic ruminal bacterium Ruminococcus albus 7.</title>
        <authorList>
            <person name="Suen G."/>
            <person name="Stevenson D.M."/>
            <person name="Bruce D.C."/>
            <person name="Chertkov O."/>
            <person name="Copeland A."/>
            <person name="Cheng J.F."/>
            <person name="Detter C."/>
            <person name="Detter J.C."/>
            <person name="Goodwin L.A."/>
            <person name="Han C.S."/>
            <person name="Hauser L.J."/>
            <person name="Ivanova N.N."/>
            <person name="Kyrpides N.C."/>
            <person name="Land M.L."/>
            <person name="Lapidus A."/>
            <person name="Lucas S."/>
            <person name="Ovchinnikova G."/>
            <person name="Pitluck S."/>
            <person name="Tapia R."/>
            <person name="Woyke T."/>
            <person name="Boyum J."/>
            <person name="Mead D."/>
            <person name="Weimer P.J."/>
        </authorList>
    </citation>
    <scope>NUCLEOTIDE SEQUENCE [LARGE SCALE GENOMIC DNA]</scope>
    <source>
        <strain evidence="3">ATCC 27210 / DSM 20455 / JCM 14654 / NCDO 2250 / 7</strain>
    </source>
</reference>
<protein>
    <recommendedName>
        <fullName evidence="4">Lipoprotein</fullName>
    </recommendedName>
</protein>